<dbReference type="EnsemblMetazoa" id="AALB001197-RA">
    <property type="protein sequence ID" value="AALB001197-PA"/>
    <property type="gene ID" value="AALB001197"/>
</dbReference>
<sequence length="176" mass="19527">MWLTPGSGIRFGKLRAISSACRASGLEESCLLTDNLNDTNWIPPPVHQSTVTDNAVPDNAAIIVEGLLKVIADGTNSRRTWSEAMASYVAVMLQQAGERSPAEMRLFHRKLIFLVESYQDGRDWKFEASLVTQHPGYGLARIDTFKRNEPSITVFPSSSTIFFSNTIATRSSRTFV</sequence>
<proteinExistence type="predicted"/>
<dbReference type="Proteomes" id="UP000069272">
    <property type="component" value="Chromosome 2L"/>
</dbReference>
<keyword evidence="2" id="KW-1185">Reference proteome</keyword>
<organism evidence="1 2">
    <name type="scientific">Anopheles albimanus</name>
    <name type="common">New world malaria mosquito</name>
    <dbReference type="NCBI Taxonomy" id="7167"/>
    <lineage>
        <taxon>Eukaryota</taxon>
        <taxon>Metazoa</taxon>
        <taxon>Ecdysozoa</taxon>
        <taxon>Arthropoda</taxon>
        <taxon>Hexapoda</taxon>
        <taxon>Insecta</taxon>
        <taxon>Pterygota</taxon>
        <taxon>Neoptera</taxon>
        <taxon>Endopterygota</taxon>
        <taxon>Diptera</taxon>
        <taxon>Nematocera</taxon>
        <taxon>Culicoidea</taxon>
        <taxon>Culicidae</taxon>
        <taxon>Anophelinae</taxon>
        <taxon>Anopheles</taxon>
    </lineage>
</organism>
<name>A0A182F407_ANOAL</name>
<dbReference type="VEuPathDB" id="VectorBase:AALB001197"/>
<accession>A0A182F407</accession>
<evidence type="ECO:0000313" key="2">
    <source>
        <dbReference type="Proteomes" id="UP000069272"/>
    </source>
</evidence>
<protein>
    <submittedName>
        <fullName evidence="1">Uncharacterized protein</fullName>
    </submittedName>
</protein>
<dbReference type="VEuPathDB" id="VectorBase:AALB20_032329"/>
<dbReference type="AlphaFoldDB" id="A0A182F407"/>
<evidence type="ECO:0000313" key="1">
    <source>
        <dbReference type="EnsemblMetazoa" id="AALB001197-PA"/>
    </source>
</evidence>
<reference evidence="1 2" key="1">
    <citation type="journal article" date="2017" name="G3 (Bethesda)">
        <title>The Physical Genome Mapping of Anopheles albimanus Corrected Scaffold Misassemblies and Identified Interarm Rearrangements in Genus Anopheles.</title>
        <authorList>
            <person name="Artemov G.N."/>
            <person name="Peery A.N."/>
            <person name="Jiang X."/>
            <person name="Tu Z."/>
            <person name="Stegniy V.N."/>
            <person name="Sharakhova M.V."/>
            <person name="Sharakhov I.V."/>
        </authorList>
    </citation>
    <scope>NUCLEOTIDE SEQUENCE [LARGE SCALE GENOMIC DNA]</scope>
    <source>
        <strain evidence="1 2">ALBI9_A</strain>
    </source>
</reference>
<reference evidence="1" key="2">
    <citation type="submission" date="2022-08" db="UniProtKB">
        <authorList>
            <consortium name="EnsemblMetazoa"/>
        </authorList>
    </citation>
    <scope>IDENTIFICATION</scope>
    <source>
        <strain evidence="1">STECLA/ALBI9_A</strain>
    </source>
</reference>